<sequence length="134" mass="14263">MLKNFIKKFNSDQRGITALITVVVVGAAALLMAYAASWAGIVDLDTSYLAQKGESVASFADGCLDESLQRLRYDVNYTGGSLSFDGGTCIINVVSAGSDRTITVSASAGDYYQALRASVTLTSNVIVLNSWEEF</sequence>
<dbReference type="AlphaFoldDB" id="A0A1F6NJY2"/>
<dbReference type="EMBL" id="MFQR01000043">
    <property type="protein sequence ID" value="OGH84158.1"/>
    <property type="molecule type" value="Genomic_DNA"/>
</dbReference>
<protein>
    <recommendedName>
        <fullName evidence="3">Type 4 fimbrial biogenesis protein PilX N-terminal domain-containing protein</fullName>
    </recommendedName>
</protein>
<reference evidence="1 2" key="1">
    <citation type="journal article" date="2016" name="Nat. Commun.">
        <title>Thousands of microbial genomes shed light on interconnected biogeochemical processes in an aquifer system.</title>
        <authorList>
            <person name="Anantharaman K."/>
            <person name="Brown C.T."/>
            <person name="Hug L.A."/>
            <person name="Sharon I."/>
            <person name="Castelle C.J."/>
            <person name="Probst A.J."/>
            <person name="Thomas B.C."/>
            <person name="Singh A."/>
            <person name="Wilkins M.J."/>
            <person name="Karaoz U."/>
            <person name="Brodie E.L."/>
            <person name="Williams K.H."/>
            <person name="Hubbard S.S."/>
            <person name="Banfield J.F."/>
        </authorList>
    </citation>
    <scope>NUCLEOTIDE SEQUENCE [LARGE SCALE GENOMIC DNA]</scope>
</reference>
<evidence type="ECO:0008006" key="3">
    <source>
        <dbReference type="Google" id="ProtNLM"/>
    </source>
</evidence>
<gene>
    <name evidence="1" type="ORF">A2261_01130</name>
</gene>
<comment type="caution">
    <text evidence="1">The sequence shown here is derived from an EMBL/GenBank/DDBJ whole genome shotgun (WGS) entry which is preliminary data.</text>
</comment>
<organism evidence="1 2">
    <name type="scientific">Candidatus Magasanikbacteria bacterium RIFOXYA2_FULL_44_8</name>
    <dbReference type="NCBI Taxonomy" id="1798696"/>
    <lineage>
        <taxon>Bacteria</taxon>
        <taxon>Candidatus Magasanikiibacteriota</taxon>
    </lineage>
</organism>
<evidence type="ECO:0000313" key="1">
    <source>
        <dbReference type="EMBL" id="OGH84158.1"/>
    </source>
</evidence>
<proteinExistence type="predicted"/>
<evidence type="ECO:0000313" key="2">
    <source>
        <dbReference type="Proteomes" id="UP000177803"/>
    </source>
</evidence>
<name>A0A1F6NJY2_9BACT</name>
<dbReference type="Proteomes" id="UP000177803">
    <property type="component" value="Unassembled WGS sequence"/>
</dbReference>
<accession>A0A1F6NJY2</accession>